<keyword evidence="1" id="KW-0175">Coiled coil</keyword>
<evidence type="ECO:0000313" key="2">
    <source>
        <dbReference type="EMBL" id="SDC90846.1"/>
    </source>
</evidence>
<reference evidence="2 3" key="1">
    <citation type="submission" date="2016-10" db="EMBL/GenBank/DDBJ databases">
        <authorList>
            <person name="de Groot N.N."/>
        </authorList>
    </citation>
    <scope>NUCLEOTIDE SEQUENCE [LARGE SCALE GENOMIC DNA]</scope>
    <source>
        <strain evidence="2 3">JCM 11308</strain>
    </source>
</reference>
<keyword evidence="3" id="KW-1185">Reference proteome</keyword>
<evidence type="ECO:0000313" key="3">
    <source>
        <dbReference type="Proteomes" id="UP000199417"/>
    </source>
</evidence>
<dbReference type="EMBL" id="FNAB01000002">
    <property type="protein sequence ID" value="SDC90846.1"/>
    <property type="molecule type" value="Genomic_DNA"/>
</dbReference>
<feature type="coiled-coil region" evidence="1">
    <location>
        <begin position="81"/>
        <end position="108"/>
    </location>
</feature>
<dbReference type="NCBIfam" id="NF046112">
    <property type="entry name" value="MSMEG_6209_Nter"/>
    <property type="match status" value="1"/>
</dbReference>
<protein>
    <submittedName>
        <fullName evidence="2">Uncharacterized protein</fullName>
    </submittedName>
</protein>
<gene>
    <name evidence="2" type="ORF">SAMN05444580_10240</name>
</gene>
<accession>A0A1G6QGM1</accession>
<dbReference type="Proteomes" id="UP000199417">
    <property type="component" value="Unassembled WGS sequence"/>
</dbReference>
<dbReference type="Gene3D" id="1.10.8.1060">
    <property type="entry name" value="Corynebacterium glutamicum thioredoxin-dependent arsenate reductase, N-terminal domain"/>
    <property type="match status" value="1"/>
</dbReference>
<organism evidence="2 3">
    <name type="scientific">Rhodococcus tukisamuensis</name>
    <dbReference type="NCBI Taxonomy" id="168276"/>
    <lineage>
        <taxon>Bacteria</taxon>
        <taxon>Bacillati</taxon>
        <taxon>Actinomycetota</taxon>
        <taxon>Actinomycetes</taxon>
        <taxon>Mycobacteriales</taxon>
        <taxon>Nocardiaceae</taxon>
        <taxon>Rhodococcus</taxon>
    </lineage>
</organism>
<dbReference type="AlphaFoldDB" id="A0A1G6QGM1"/>
<evidence type="ECO:0000256" key="1">
    <source>
        <dbReference type="SAM" id="Coils"/>
    </source>
</evidence>
<sequence length="118" mass="13457">MPSGEEQRHIEFVIERLTKKHPDLPATTVRESVTRAHTHFDGRRVRDFVPLLVERNAEAELGHAGRYRSVPMQHAQARMFLALLRREIEELAVAIESTEAQATHLRAAGDVDREAELL</sequence>
<proteinExistence type="predicted"/>
<name>A0A1G6QGM1_9NOCA</name>